<dbReference type="EMBL" id="JBHUNE010000009">
    <property type="protein sequence ID" value="MFD2759137.1"/>
    <property type="molecule type" value="Genomic_DNA"/>
</dbReference>
<keyword evidence="3" id="KW-1185">Reference proteome</keyword>
<protein>
    <submittedName>
        <fullName evidence="2">Uncharacterized protein</fullName>
    </submittedName>
</protein>
<keyword evidence="1" id="KW-1133">Transmembrane helix</keyword>
<comment type="caution">
    <text evidence="2">The sequence shown here is derived from an EMBL/GenBank/DDBJ whole genome shotgun (WGS) entry which is preliminary data.</text>
</comment>
<organism evidence="2 3">
    <name type="scientific">Gulosibacter faecalis</name>
    <dbReference type="NCBI Taxonomy" id="272240"/>
    <lineage>
        <taxon>Bacteria</taxon>
        <taxon>Bacillati</taxon>
        <taxon>Actinomycetota</taxon>
        <taxon>Actinomycetes</taxon>
        <taxon>Micrococcales</taxon>
        <taxon>Microbacteriaceae</taxon>
        <taxon>Gulosibacter</taxon>
    </lineage>
</organism>
<reference evidence="3" key="1">
    <citation type="journal article" date="2019" name="Int. J. Syst. Evol. Microbiol.">
        <title>The Global Catalogue of Microorganisms (GCM) 10K type strain sequencing project: providing services to taxonomists for standard genome sequencing and annotation.</title>
        <authorList>
            <consortium name="The Broad Institute Genomics Platform"/>
            <consortium name="The Broad Institute Genome Sequencing Center for Infectious Disease"/>
            <person name="Wu L."/>
            <person name="Ma J."/>
        </authorList>
    </citation>
    <scope>NUCLEOTIDE SEQUENCE [LARGE SCALE GENOMIC DNA]</scope>
    <source>
        <strain evidence="3">TISTR 1514</strain>
    </source>
</reference>
<keyword evidence="1" id="KW-0472">Membrane</keyword>
<evidence type="ECO:0000313" key="3">
    <source>
        <dbReference type="Proteomes" id="UP001597492"/>
    </source>
</evidence>
<gene>
    <name evidence="2" type="ORF">ACFSW7_12200</name>
</gene>
<name>A0ABW5UZJ3_9MICO</name>
<evidence type="ECO:0000313" key="2">
    <source>
        <dbReference type="EMBL" id="MFD2759137.1"/>
    </source>
</evidence>
<keyword evidence="1" id="KW-0812">Transmembrane</keyword>
<accession>A0ABW5UZJ3</accession>
<feature type="transmembrane region" description="Helical" evidence="1">
    <location>
        <begin position="36"/>
        <end position="55"/>
    </location>
</feature>
<dbReference type="Proteomes" id="UP001597492">
    <property type="component" value="Unassembled WGS sequence"/>
</dbReference>
<sequence length="64" mass="6704">MRKYLLNGAVLSAVAGILPAIKTTQAANSRLRIIATWVVAGATIALAVAGVREAAEEARQEELD</sequence>
<evidence type="ECO:0000256" key="1">
    <source>
        <dbReference type="SAM" id="Phobius"/>
    </source>
</evidence>
<proteinExistence type="predicted"/>
<dbReference type="RefSeq" id="WP_019618652.1">
    <property type="nucleotide sequence ID" value="NZ_JBHUNE010000009.1"/>
</dbReference>